<feature type="transmembrane region" description="Helical" evidence="11">
    <location>
        <begin position="826"/>
        <end position="848"/>
    </location>
</feature>
<evidence type="ECO:0000256" key="10">
    <source>
        <dbReference type="SAM" id="MobiDB-lite"/>
    </source>
</evidence>
<dbReference type="Pfam" id="PF13246">
    <property type="entry name" value="Cation_ATPase"/>
    <property type="match status" value="2"/>
</dbReference>
<comment type="caution">
    <text evidence="13">The sequence shown here is derived from an EMBL/GenBank/DDBJ whole genome shotgun (WGS) entry which is preliminary data.</text>
</comment>
<evidence type="ECO:0000259" key="12">
    <source>
        <dbReference type="SMART" id="SM00831"/>
    </source>
</evidence>
<evidence type="ECO:0000256" key="2">
    <source>
        <dbReference type="ARBA" id="ARBA00022692"/>
    </source>
</evidence>
<feature type="compositionally biased region" description="Basic and acidic residues" evidence="10">
    <location>
        <begin position="972"/>
        <end position="996"/>
    </location>
</feature>
<dbReference type="Pfam" id="PF00690">
    <property type="entry name" value="Cation_ATPase_N"/>
    <property type="match status" value="1"/>
</dbReference>
<dbReference type="InterPro" id="IPR044492">
    <property type="entry name" value="P_typ_ATPase_HD_dom"/>
</dbReference>
<keyword evidence="14" id="KW-1185">Reference proteome</keyword>
<sequence length="1045" mass="113412">MSKTIITPCPTGRFGLSAKNLADLAASKDHEAVASLGGVPAIATALQTDPARGLSAQDIANAAERFNTFGVNKIPEPPPESFFRLMLDALKDTTLLILQGAALISIVLGIFFQDPNATLPEWVEGLAIIVTVLIVAGVTAANDWSKDRQFRKLNQTKKDIQIKCTRAGVESVLVSIFDLLVGDVVELSPGDCIPADGLLINGHNLEINESAMTGETNMIKKNERDPFLLSGTFVSDGVGTMLVTGVGINTEWGATMALLSDADDSETPLQESLDGLSKKIGLMGLVFACLTFVGLVIRFIVTLVVTGTSWEWGLHIEKLVSFFIIGVAIIVIAVPEGLPLSVTISLAYSMRLMMKDQNLVRHLAACETMGGATTICSDKTGTLTENRMTVVQAFLCDRLYEEIPAATTLTPAYLYLLSEGISINSTATLINNNATGLREFVGNKTEGALLVMCDNWDVNYLEMRNMFKSAVVGLYAFNSSRKRMTTVVQRRDSAGFRVHTKGAVRLARDSPPSSPPALHPSPHLHPLGRPDILLERCTEMIDSEGSIVAMTPEARQRILGICEHMGTQQLRTLALCYKDVDTFDPNTTEAPDSDLIFLALVGIKDPLRKEVKEAVHQCQLAGITVRMVTGDTIATACAIARECGILTNGTAITGKEFRDMDPQRQMTELLPKLQVMARSSPTDKYELVSRLKAMDEVVAVTGDGTNDAAALNEADVGLAMGITGTEVAKEAADIVILDDNFSSIVKAVMWGRSFLQFQLTANVVALVVALIGALTGESTPITAVQMLWVNLIMDTLAALALATEPPHPSLLNRAPYGRFESLLSPIMLRNIIFHGTLQLVACFVMLYAGPSIFHQTTTRHTYTMVFNTFVMCQLFNEINARKCNNERKIFENITDNWFFLAIWGITLLGQLFIVEVAGEFMECTGLTFLEWCVCILVGACSIPLGFLNTFIPVPAHWNHKISQADLDRRRELQTRKSKQREEARQKRLKVSQERAAKGSAPSGLTEKTALLPGRIAPAAPAPAAPIEMAAMPQPSDETAPALGAT</sequence>
<feature type="region of interest" description="Disordered" evidence="10">
    <location>
        <begin position="972"/>
        <end position="1011"/>
    </location>
</feature>
<feature type="transmembrane region" description="Helical" evidence="11">
    <location>
        <begin position="125"/>
        <end position="144"/>
    </location>
</feature>
<dbReference type="InterPro" id="IPR023214">
    <property type="entry name" value="HAD_sf"/>
</dbReference>
<feature type="transmembrane region" description="Helical" evidence="11">
    <location>
        <begin position="754"/>
        <end position="774"/>
    </location>
</feature>
<feature type="transmembrane region" description="Helical" evidence="11">
    <location>
        <begin position="280"/>
        <end position="301"/>
    </location>
</feature>
<dbReference type="SFLD" id="SFLDS00003">
    <property type="entry name" value="Haloacid_Dehalogenase"/>
    <property type="match status" value="1"/>
</dbReference>
<dbReference type="PRINTS" id="PR00119">
    <property type="entry name" value="CATATPASE"/>
</dbReference>
<dbReference type="InterPro" id="IPR018303">
    <property type="entry name" value="ATPase_P-typ_P_site"/>
</dbReference>
<feature type="transmembrane region" description="Helical" evidence="11">
    <location>
        <begin position="897"/>
        <end position="916"/>
    </location>
</feature>
<feature type="region of interest" description="Disordered" evidence="10">
    <location>
        <begin position="1024"/>
        <end position="1045"/>
    </location>
</feature>
<dbReference type="PROSITE" id="PS00154">
    <property type="entry name" value="ATPASE_E1_E2"/>
    <property type="match status" value="1"/>
</dbReference>
<dbReference type="PANTHER" id="PTHR24093">
    <property type="entry name" value="CATION TRANSPORTING ATPASE"/>
    <property type="match status" value="1"/>
</dbReference>
<gene>
    <name evidence="13" type="ORF">PAPYR_761</name>
</gene>
<protein>
    <submittedName>
        <fullName evidence="13">Ion-transporting P-type ATPase</fullName>
    </submittedName>
</protein>
<reference evidence="13" key="1">
    <citation type="journal article" date="2022" name="bioRxiv">
        <title>Genomics of Preaxostyla Flagellates Illuminates Evolutionary Transitions and the Path Towards Mitochondrial Loss.</title>
        <authorList>
            <person name="Novak L.V.F."/>
            <person name="Treitli S.C."/>
            <person name="Pyrih J."/>
            <person name="Halakuc P."/>
            <person name="Pipaliya S.V."/>
            <person name="Vacek V."/>
            <person name="Brzon O."/>
            <person name="Soukal P."/>
            <person name="Eme L."/>
            <person name="Dacks J.B."/>
            <person name="Karnkowska A."/>
            <person name="Elias M."/>
            <person name="Hampl V."/>
        </authorList>
    </citation>
    <scope>NUCLEOTIDE SEQUENCE</scope>
    <source>
        <strain evidence="13">RCP-MX</strain>
    </source>
</reference>
<comment type="subcellular location">
    <subcellularLocation>
        <location evidence="1">Endomembrane system</location>
        <topology evidence="1">Multi-pass membrane protein</topology>
    </subcellularLocation>
</comment>
<dbReference type="Pfam" id="PF00122">
    <property type="entry name" value="E1-E2_ATPase"/>
    <property type="match status" value="1"/>
</dbReference>
<evidence type="ECO:0000256" key="4">
    <source>
        <dbReference type="ARBA" id="ARBA00022741"/>
    </source>
</evidence>
<evidence type="ECO:0000256" key="6">
    <source>
        <dbReference type="ARBA" id="ARBA00022842"/>
    </source>
</evidence>
<accession>A0ABQ8UUE7</accession>
<proteinExistence type="predicted"/>
<dbReference type="InterPro" id="IPR006068">
    <property type="entry name" value="ATPase_P-typ_cation-transptr_C"/>
</dbReference>
<dbReference type="Gene3D" id="1.20.1110.10">
    <property type="entry name" value="Calcium-transporting ATPase, transmembrane domain"/>
    <property type="match status" value="1"/>
</dbReference>
<evidence type="ECO:0000256" key="3">
    <source>
        <dbReference type="ARBA" id="ARBA00022723"/>
    </source>
</evidence>
<feature type="region of interest" description="Disordered" evidence="10">
    <location>
        <begin position="506"/>
        <end position="526"/>
    </location>
</feature>
<keyword evidence="5" id="KW-0067">ATP-binding</keyword>
<name>A0ABQ8UUE7_9EUKA</name>
<dbReference type="NCBIfam" id="TIGR01494">
    <property type="entry name" value="ATPase_P-type"/>
    <property type="match status" value="2"/>
</dbReference>
<dbReference type="SUPFAM" id="SSF56784">
    <property type="entry name" value="HAD-like"/>
    <property type="match status" value="1"/>
</dbReference>
<dbReference type="PANTHER" id="PTHR24093:SF369">
    <property type="entry name" value="CALCIUM-TRANSPORTING ATPASE"/>
    <property type="match status" value="1"/>
</dbReference>
<dbReference type="SFLD" id="SFLDF00027">
    <property type="entry name" value="p-type_atpase"/>
    <property type="match status" value="1"/>
</dbReference>
<dbReference type="Gene3D" id="3.40.50.1000">
    <property type="entry name" value="HAD superfamily/HAD-like"/>
    <property type="match status" value="1"/>
</dbReference>
<evidence type="ECO:0000256" key="9">
    <source>
        <dbReference type="ARBA" id="ARBA00023136"/>
    </source>
</evidence>
<dbReference type="Gene3D" id="3.40.1110.10">
    <property type="entry name" value="Calcium-transporting ATPase, cytoplasmic domain N"/>
    <property type="match status" value="1"/>
</dbReference>
<dbReference type="EMBL" id="JAPMOS010000002">
    <property type="protein sequence ID" value="KAJ4462744.1"/>
    <property type="molecule type" value="Genomic_DNA"/>
</dbReference>
<evidence type="ECO:0000313" key="14">
    <source>
        <dbReference type="Proteomes" id="UP001141327"/>
    </source>
</evidence>
<keyword evidence="9 11" id="KW-0472">Membrane</keyword>
<dbReference type="InterPro" id="IPR023298">
    <property type="entry name" value="ATPase_P-typ_TM_dom_sf"/>
</dbReference>
<evidence type="ECO:0000256" key="11">
    <source>
        <dbReference type="SAM" id="Phobius"/>
    </source>
</evidence>
<dbReference type="Gene3D" id="2.70.150.10">
    <property type="entry name" value="Calcium-transporting ATPase, cytoplasmic transduction domain A"/>
    <property type="match status" value="1"/>
</dbReference>
<dbReference type="SUPFAM" id="SSF81665">
    <property type="entry name" value="Calcium ATPase, transmembrane domain M"/>
    <property type="match status" value="1"/>
</dbReference>
<feature type="transmembrane region" description="Helical" evidence="11">
    <location>
        <begin position="321"/>
        <end position="348"/>
    </location>
</feature>
<keyword evidence="4" id="KW-0547">Nucleotide-binding</keyword>
<keyword evidence="8 11" id="KW-1133">Transmembrane helix</keyword>
<dbReference type="Pfam" id="PF00689">
    <property type="entry name" value="Cation_ATPase_C"/>
    <property type="match status" value="1"/>
</dbReference>
<dbReference type="InterPro" id="IPR004014">
    <property type="entry name" value="ATPase_P-typ_cation-transptr_N"/>
</dbReference>
<keyword evidence="6" id="KW-0460">Magnesium</keyword>
<dbReference type="InterPro" id="IPR008250">
    <property type="entry name" value="ATPase_P-typ_transduc_dom_A_sf"/>
</dbReference>
<feature type="transmembrane region" description="Helical" evidence="11">
    <location>
        <begin position="786"/>
        <end position="805"/>
    </location>
</feature>
<evidence type="ECO:0000256" key="7">
    <source>
        <dbReference type="ARBA" id="ARBA00022967"/>
    </source>
</evidence>
<dbReference type="SFLD" id="SFLDG00002">
    <property type="entry name" value="C1.7:_P-type_atpase_like"/>
    <property type="match status" value="1"/>
</dbReference>
<keyword evidence="7" id="KW-1278">Translocase</keyword>
<evidence type="ECO:0000313" key="13">
    <source>
        <dbReference type="EMBL" id="KAJ4462744.1"/>
    </source>
</evidence>
<dbReference type="InterPro" id="IPR059000">
    <property type="entry name" value="ATPase_P-type_domA"/>
</dbReference>
<dbReference type="InterPro" id="IPR023299">
    <property type="entry name" value="ATPase_P-typ_cyto_dom_N"/>
</dbReference>
<dbReference type="CDD" id="cd02081">
    <property type="entry name" value="P-type_ATPase_Ca_PMCA-like"/>
    <property type="match status" value="1"/>
</dbReference>
<evidence type="ECO:0000256" key="1">
    <source>
        <dbReference type="ARBA" id="ARBA00004127"/>
    </source>
</evidence>
<keyword evidence="3" id="KW-0479">Metal-binding</keyword>
<organism evidence="13 14">
    <name type="scientific">Paratrimastix pyriformis</name>
    <dbReference type="NCBI Taxonomy" id="342808"/>
    <lineage>
        <taxon>Eukaryota</taxon>
        <taxon>Metamonada</taxon>
        <taxon>Preaxostyla</taxon>
        <taxon>Paratrimastigidae</taxon>
        <taxon>Paratrimastix</taxon>
    </lineage>
</organism>
<dbReference type="PRINTS" id="PR00120">
    <property type="entry name" value="HATPASE"/>
</dbReference>
<feature type="domain" description="Cation-transporting P-type ATPase N-terminal" evidence="12">
    <location>
        <begin position="35"/>
        <end position="110"/>
    </location>
</feature>
<dbReference type="SUPFAM" id="SSF81653">
    <property type="entry name" value="Calcium ATPase, transduction domain A"/>
    <property type="match status" value="1"/>
</dbReference>
<evidence type="ECO:0000256" key="8">
    <source>
        <dbReference type="ARBA" id="ARBA00022989"/>
    </source>
</evidence>
<feature type="transmembrane region" description="Helical" evidence="11">
    <location>
        <begin position="928"/>
        <end position="951"/>
    </location>
</feature>
<dbReference type="SUPFAM" id="SSF81660">
    <property type="entry name" value="Metal cation-transporting ATPase, ATP-binding domain N"/>
    <property type="match status" value="1"/>
</dbReference>
<feature type="transmembrane region" description="Helical" evidence="11">
    <location>
        <begin position="94"/>
        <end position="113"/>
    </location>
</feature>
<dbReference type="InterPro" id="IPR001757">
    <property type="entry name" value="P_typ_ATPase"/>
</dbReference>
<keyword evidence="2 11" id="KW-0812">Transmembrane</keyword>
<dbReference type="Pfam" id="PF08282">
    <property type="entry name" value="Hydrolase_3"/>
    <property type="match status" value="1"/>
</dbReference>
<evidence type="ECO:0000256" key="5">
    <source>
        <dbReference type="ARBA" id="ARBA00022840"/>
    </source>
</evidence>
<dbReference type="SMART" id="SM00831">
    <property type="entry name" value="Cation_ATPase_N"/>
    <property type="match status" value="1"/>
</dbReference>
<dbReference type="InterPro" id="IPR036412">
    <property type="entry name" value="HAD-like_sf"/>
</dbReference>
<dbReference type="Proteomes" id="UP001141327">
    <property type="component" value="Unassembled WGS sequence"/>
</dbReference>